<evidence type="ECO:0000256" key="3">
    <source>
        <dbReference type="ARBA" id="ARBA00022795"/>
    </source>
</evidence>
<evidence type="ECO:0000256" key="2">
    <source>
        <dbReference type="ARBA" id="ARBA00007703"/>
    </source>
</evidence>
<keyword evidence="5" id="KW-1185">Reference proteome</keyword>
<accession>A0A7X3K9J7</accession>
<dbReference type="InterPro" id="IPR007809">
    <property type="entry name" value="FlgN-like"/>
</dbReference>
<dbReference type="InterPro" id="IPR036679">
    <property type="entry name" value="FlgN-like_sf"/>
</dbReference>
<dbReference type="Gene3D" id="1.20.58.300">
    <property type="entry name" value="FlgN-like"/>
    <property type="match status" value="1"/>
</dbReference>
<comment type="caution">
    <text evidence="4">The sequence shown here is derived from an EMBL/GenBank/DDBJ whole genome shotgun (WGS) entry which is preliminary data.</text>
</comment>
<sequence length="156" mass="16503">MAIASPGATLRDEQQVIGSIVELMKTEQQFLISADADGLSTITPNKLQLAQRAATLSRVRHKALGAAGFPADESGMEPWLAVGGNAEYRDAWNRLLELTREAKELNRVNGMIVNRQLGQTQAALSELRGPGGGAAGVYGPAGQTMSTGPSRRFVVG</sequence>
<protein>
    <submittedName>
        <fullName evidence="4">Flagellar protein FlgN</fullName>
    </submittedName>
</protein>
<keyword evidence="4" id="KW-0966">Cell projection</keyword>
<dbReference type="SUPFAM" id="SSF140566">
    <property type="entry name" value="FlgN-like"/>
    <property type="match status" value="1"/>
</dbReference>
<keyword evidence="3" id="KW-1005">Bacterial flagellum biogenesis</keyword>
<name>A0A7X3K9J7_9BURK</name>
<comment type="similarity">
    <text evidence="2">Belongs to the FlgN family.</text>
</comment>
<proteinExistence type="inferred from homology"/>
<dbReference type="Proteomes" id="UP000443353">
    <property type="component" value="Unassembled WGS sequence"/>
</dbReference>
<keyword evidence="4" id="KW-0282">Flagellum</keyword>
<keyword evidence="4" id="KW-0969">Cilium</keyword>
<dbReference type="AlphaFoldDB" id="A0A7X3K9J7"/>
<dbReference type="Pfam" id="PF05130">
    <property type="entry name" value="FlgN"/>
    <property type="match status" value="1"/>
</dbReference>
<evidence type="ECO:0000313" key="4">
    <source>
        <dbReference type="EMBL" id="MVW63063.1"/>
    </source>
</evidence>
<organism evidence="4 5">
    <name type="scientific">Massilia cellulosiltytica</name>
    <dbReference type="NCBI Taxonomy" id="2683234"/>
    <lineage>
        <taxon>Bacteria</taxon>
        <taxon>Pseudomonadati</taxon>
        <taxon>Pseudomonadota</taxon>
        <taxon>Betaproteobacteria</taxon>
        <taxon>Burkholderiales</taxon>
        <taxon>Oxalobacteraceae</taxon>
        <taxon>Telluria group</taxon>
        <taxon>Massilia</taxon>
    </lineage>
</organism>
<evidence type="ECO:0000256" key="1">
    <source>
        <dbReference type="ARBA" id="ARBA00002397"/>
    </source>
</evidence>
<gene>
    <name evidence="4" type="ORF">GPY61_24390</name>
</gene>
<evidence type="ECO:0000313" key="5">
    <source>
        <dbReference type="Proteomes" id="UP000443353"/>
    </source>
</evidence>
<comment type="function">
    <text evidence="1">Required for the efficient initiation of filament assembly.</text>
</comment>
<reference evidence="4 5" key="1">
    <citation type="submission" date="2019-12" db="EMBL/GenBank/DDBJ databases">
        <authorList>
            <person name="Li C."/>
            <person name="Zhao J."/>
        </authorList>
    </citation>
    <scope>NUCLEOTIDE SEQUENCE [LARGE SCALE GENOMIC DNA]</scope>
    <source>
        <strain evidence="4 5">NEAU-DD11</strain>
    </source>
</reference>
<dbReference type="GO" id="GO:0044780">
    <property type="term" value="P:bacterial-type flagellum assembly"/>
    <property type="evidence" value="ECO:0007669"/>
    <property type="project" value="InterPro"/>
</dbReference>
<dbReference type="EMBL" id="WSES01000008">
    <property type="protein sequence ID" value="MVW63063.1"/>
    <property type="molecule type" value="Genomic_DNA"/>
</dbReference>
<dbReference type="RefSeq" id="WP_056136242.1">
    <property type="nucleotide sequence ID" value="NZ_CP168562.1"/>
</dbReference>